<dbReference type="AlphaFoldDB" id="A0A1Q2L3L5"/>
<proteinExistence type="predicted"/>
<gene>
    <name evidence="1" type="ORF">B0X71_06075</name>
</gene>
<evidence type="ECO:0000313" key="2">
    <source>
        <dbReference type="Proteomes" id="UP000188184"/>
    </source>
</evidence>
<dbReference type="Proteomes" id="UP000188184">
    <property type="component" value="Chromosome"/>
</dbReference>
<evidence type="ECO:0000313" key="1">
    <source>
        <dbReference type="EMBL" id="AQQ55019.1"/>
    </source>
</evidence>
<name>A0A1Q2L3L5_9BACL</name>
<dbReference type="OrthoDB" id="5150111at2"/>
<organism evidence="1 2">
    <name type="scientific">Planococcus lenghuensis</name>
    <dbReference type="NCBI Taxonomy" id="2213202"/>
    <lineage>
        <taxon>Bacteria</taxon>
        <taxon>Bacillati</taxon>
        <taxon>Bacillota</taxon>
        <taxon>Bacilli</taxon>
        <taxon>Bacillales</taxon>
        <taxon>Caryophanaceae</taxon>
        <taxon>Planococcus</taxon>
    </lineage>
</organism>
<dbReference type="KEGG" id="pmar:B0X71_06075"/>
<accession>A0A1Q2L3L5</accession>
<dbReference type="EMBL" id="CP019640">
    <property type="protein sequence ID" value="AQQ55019.1"/>
    <property type="molecule type" value="Genomic_DNA"/>
</dbReference>
<keyword evidence="2" id="KW-1185">Reference proteome</keyword>
<reference evidence="1 2" key="1">
    <citation type="submission" date="2017-02" db="EMBL/GenBank/DDBJ databases">
        <title>The complete genomic sequence of a novel cold adapted crude oil-degrading bacterium Planococcus qaidamina Y42.</title>
        <authorList>
            <person name="Yang R."/>
        </authorList>
    </citation>
    <scope>NUCLEOTIDE SEQUENCE [LARGE SCALE GENOMIC DNA]</scope>
    <source>
        <strain evidence="1 2">Y42</strain>
    </source>
</reference>
<protein>
    <submittedName>
        <fullName evidence="1">Uncharacterized protein</fullName>
    </submittedName>
</protein>
<sequence>MLEKIEDIKQALENRNYLSALALALTIPDICGKVEYPEFKYKYSTWFNERVSQYYADDTGWTGDDLKAVNPFFTGEMCWHLRCAFLHAGNTDVDPWGEKEDDDFVYTYKLGLSLGGVDSFGSSWTDALSMDTKGTKTKSVRIDVEKLCQSICAAAEKSVEDKGASAFQDHTINILDINNPHN</sequence>
<dbReference type="RefSeq" id="WP_077590915.1">
    <property type="nucleotide sequence ID" value="NZ_CP019640.1"/>
</dbReference>